<dbReference type="InterPro" id="IPR014729">
    <property type="entry name" value="Rossmann-like_a/b/a_fold"/>
</dbReference>
<evidence type="ECO:0000259" key="11">
    <source>
        <dbReference type="Pfam" id="PF01467"/>
    </source>
</evidence>
<evidence type="ECO:0000256" key="1">
    <source>
        <dbReference type="ARBA" id="ARBA00002324"/>
    </source>
</evidence>
<comment type="similarity">
    <text evidence="10">Belongs to the NadD family.</text>
</comment>
<evidence type="ECO:0000313" key="13">
    <source>
        <dbReference type="Proteomes" id="UP001444625"/>
    </source>
</evidence>
<evidence type="ECO:0000256" key="3">
    <source>
        <dbReference type="ARBA" id="ARBA00022642"/>
    </source>
</evidence>
<dbReference type="InterPro" id="IPR005248">
    <property type="entry name" value="NadD/NMNAT"/>
</dbReference>
<evidence type="ECO:0000256" key="6">
    <source>
        <dbReference type="ARBA" id="ARBA00022741"/>
    </source>
</evidence>
<evidence type="ECO:0000313" key="12">
    <source>
        <dbReference type="EMBL" id="MEN2765920.1"/>
    </source>
</evidence>
<keyword evidence="5 10" id="KW-0548">Nucleotidyltransferase</keyword>
<evidence type="ECO:0000256" key="5">
    <source>
        <dbReference type="ARBA" id="ARBA00022695"/>
    </source>
</evidence>
<feature type="domain" description="Cytidyltransferase-like" evidence="11">
    <location>
        <begin position="6"/>
        <end position="161"/>
    </location>
</feature>
<keyword evidence="6 10" id="KW-0547">Nucleotide-binding</keyword>
<dbReference type="HAMAP" id="MF_00244">
    <property type="entry name" value="NaMN_adenylyltr"/>
    <property type="match status" value="1"/>
</dbReference>
<dbReference type="SUPFAM" id="SSF52374">
    <property type="entry name" value="Nucleotidylyl transferase"/>
    <property type="match status" value="1"/>
</dbReference>
<dbReference type="NCBIfam" id="NF000840">
    <property type="entry name" value="PRK00071.1-3"/>
    <property type="match status" value="1"/>
</dbReference>
<dbReference type="InterPro" id="IPR004821">
    <property type="entry name" value="Cyt_trans-like"/>
</dbReference>
<dbReference type="NCBIfam" id="TIGR00125">
    <property type="entry name" value="cyt_tran_rel"/>
    <property type="match status" value="1"/>
</dbReference>
<dbReference type="Gene3D" id="3.40.50.620">
    <property type="entry name" value="HUPs"/>
    <property type="match status" value="1"/>
</dbReference>
<keyword evidence="3 10" id="KW-0662">Pyridine nucleotide biosynthesis</keyword>
<organism evidence="12 13">
    <name type="scientific">Ornithinibacillus xuwenensis</name>
    <dbReference type="NCBI Taxonomy" id="3144668"/>
    <lineage>
        <taxon>Bacteria</taxon>
        <taxon>Bacillati</taxon>
        <taxon>Bacillota</taxon>
        <taxon>Bacilli</taxon>
        <taxon>Bacillales</taxon>
        <taxon>Bacillaceae</taxon>
        <taxon>Ornithinibacillus</taxon>
    </lineage>
</organism>
<evidence type="ECO:0000256" key="4">
    <source>
        <dbReference type="ARBA" id="ARBA00022679"/>
    </source>
</evidence>
<dbReference type="GO" id="GO:0004515">
    <property type="term" value="F:nicotinate-nucleotide adenylyltransferase activity"/>
    <property type="evidence" value="ECO:0007669"/>
    <property type="project" value="UniProtKB-EC"/>
</dbReference>
<gene>
    <name evidence="10" type="primary">nadD</name>
    <name evidence="12" type="ORF">ABC228_01855</name>
</gene>
<name>A0ABU9XCE9_9BACI</name>
<keyword evidence="7 10" id="KW-0067">ATP-binding</keyword>
<dbReference type="Pfam" id="PF01467">
    <property type="entry name" value="CTP_transf_like"/>
    <property type="match status" value="1"/>
</dbReference>
<proteinExistence type="inferred from homology"/>
<dbReference type="EMBL" id="JBDIML010000001">
    <property type="protein sequence ID" value="MEN2765920.1"/>
    <property type="molecule type" value="Genomic_DNA"/>
</dbReference>
<protein>
    <recommendedName>
        <fullName evidence="10">Probable nicotinate-nucleotide adenylyltransferase</fullName>
        <ecNumber evidence="10">2.7.7.18</ecNumber>
    </recommendedName>
    <alternativeName>
        <fullName evidence="10">Deamido-NAD(+) diphosphorylase</fullName>
    </alternativeName>
    <alternativeName>
        <fullName evidence="10">Deamido-NAD(+) pyrophosphorylase</fullName>
    </alternativeName>
    <alternativeName>
        <fullName evidence="10">Nicotinate mononucleotide adenylyltransferase</fullName>
        <shortName evidence="10">NaMN adenylyltransferase</shortName>
    </alternativeName>
</protein>
<dbReference type="Proteomes" id="UP001444625">
    <property type="component" value="Unassembled WGS sequence"/>
</dbReference>
<evidence type="ECO:0000256" key="7">
    <source>
        <dbReference type="ARBA" id="ARBA00022840"/>
    </source>
</evidence>
<sequence>MKRIGILGGTFDPPHIGHLIIAETVRTELQLEEIWFIPTFEPPHKLEATMDAESRIDMLKLALADNNSFILNTIEVERSGKSYTIDTMKQLKDTFPDNEYYFIIGADMVEYLPKWYRIDELLQLVRFVGVKRVGYSMESPFPITEVDIPFVDVSSSNIRERISENKSIKYLVPNSVHTYIKEHGFYEKG</sequence>
<keyword evidence="4 10" id="KW-0808">Transferase</keyword>
<accession>A0ABU9XCE9</accession>
<dbReference type="PANTHER" id="PTHR39321:SF3">
    <property type="entry name" value="PHOSPHOPANTETHEINE ADENYLYLTRANSFERASE"/>
    <property type="match status" value="1"/>
</dbReference>
<dbReference type="NCBIfam" id="NF000841">
    <property type="entry name" value="PRK00071.1-4"/>
    <property type="match status" value="1"/>
</dbReference>
<dbReference type="EC" id="2.7.7.18" evidence="10"/>
<evidence type="ECO:0000256" key="2">
    <source>
        <dbReference type="ARBA" id="ARBA00005019"/>
    </source>
</evidence>
<evidence type="ECO:0000256" key="8">
    <source>
        <dbReference type="ARBA" id="ARBA00023027"/>
    </source>
</evidence>
<reference evidence="12 13" key="1">
    <citation type="submission" date="2024-05" db="EMBL/GenBank/DDBJ databases">
        <authorList>
            <person name="Haq I."/>
            <person name="Ullah Z."/>
            <person name="Ahmad R."/>
            <person name="Li M."/>
            <person name="Tong Y."/>
        </authorList>
    </citation>
    <scope>NUCLEOTIDE SEQUENCE [LARGE SCALE GENOMIC DNA]</scope>
    <source>
        <strain evidence="12 13">16A2E</strain>
    </source>
</reference>
<dbReference type="CDD" id="cd02165">
    <property type="entry name" value="NMNAT"/>
    <property type="match status" value="1"/>
</dbReference>
<dbReference type="NCBIfam" id="TIGR00482">
    <property type="entry name" value="nicotinate (nicotinamide) nucleotide adenylyltransferase"/>
    <property type="match status" value="1"/>
</dbReference>
<comment type="function">
    <text evidence="1 10">Catalyzes the reversible adenylation of nicotinate mononucleotide (NaMN) to nicotinic acid adenine dinucleotide (NaAD).</text>
</comment>
<keyword evidence="8 10" id="KW-0520">NAD</keyword>
<comment type="catalytic activity">
    <reaction evidence="9 10">
        <text>nicotinate beta-D-ribonucleotide + ATP + H(+) = deamido-NAD(+) + diphosphate</text>
        <dbReference type="Rhea" id="RHEA:22860"/>
        <dbReference type="ChEBI" id="CHEBI:15378"/>
        <dbReference type="ChEBI" id="CHEBI:30616"/>
        <dbReference type="ChEBI" id="CHEBI:33019"/>
        <dbReference type="ChEBI" id="CHEBI:57502"/>
        <dbReference type="ChEBI" id="CHEBI:58437"/>
        <dbReference type="EC" id="2.7.7.18"/>
    </reaction>
</comment>
<comment type="caution">
    <text evidence="12">The sequence shown here is derived from an EMBL/GenBank/DDBJ whole genome shotgun (WGS) entry which is preliminary data.</text>
</comment>
<dbReference type="PANTHER" id="PTHR39321">
    <property type="entry name" value="NICOTINATE-NUCLEOTIDE ADENYLYLTRANSFERASE-RELATED"/>
    <property type="match status" value="1"/>
</dbReference>
<keyword evidence="13" id="KW-1185">Reference proteome</keyword>
<comment type="pathway">
    <text evidence="2 10">Cofactor biosynthesis; NAD(+) biosynthesis; deamido-NAD(+) from nicotinate D-ribonucleotide: step 1/1.</text>
</comment>
<dbReference type="RefSeq" id="WP_345823390.1">
    <property type="nucleotide sequence ID" value="NZ_JBDIML010000001.1"/>
</dbReference>
<evidence type="ECO:0000256" key="10">
    <source>
        <dbReference type="HAMAP-Rule" id="MF_00244"/>
    </source>
</evidence>
<evidence type="ECO:0000256" key="9">
    <source>
        <dbReference type="ARBA" id="ARBA00048721"/>
    </source>
</evidence>